<dbReference type="EMBL" id="JAVDVI010000002">
    <property type="protein sequence ID" value="MDR6966616.1"/>
    <property type="molecule type" value="Genomic_DNA"/>
</dbReference>
<sequence length="830" mass="95528">MKQLFFFFFLLSFSAQAQFQITGVVRDETTNKPLPFASISSKNGFEITDIDGKFSIESKEPIFSFVISYVGYQKKEIQTDGKKNFTVLLSPKSESLQEITVGENPAIAIIKKSIALKNQNNPEKRLNSFQFKAYNKLVITANPDSINGTLDSIFVTNKGVRKFVKLDSTDYKFKKIIDKQHIYQTEKISQYQYDGKNFKENVLATKMAGFKQPIYELIGLKFQSFSVYDSKYELLENRYDGPLAGDALKQYSFKILDTVKIQGRDLYVIFFKNKKRSKKNGLHGVLYIDQKNNAIAKAIFRVKNIIDISGIHDYEYLPESDLWFPRGKTFKIVKGNNSENINILGGQIQFEGDSEDGKSDSKEKVTSDFVYLISESNHFDFEFNVPLTIRKPAIAIEIKDDAIKKEEVFWQKYRKDSLDARGKQTYKTLDSIVIKQGIEKKLRIGRRILNGYVPFGFFDMDLRYLIKYNNYEGFRLGLGGITNEKFSDKFRLDGYGAYGLKDGKFKYSGGSAVRVGRFSNTWIGGSYTDDVREIASTAFAIDKRVFKIYDPRPINLSTFYSHKTWRAYIETKIIPKTESVWQITQSHIEPLFNYVYNQNGTDYTSYNMTTAMVSLQWNPSSAFMQTPVGKLEIDKQYPKFTFQFTKSLPDIMGNDFDFGKIDIRAEYQKKYLNGQKTAVYSELGYAFGDVPLTHLYNTSPNSLTKDNIIQRITIAGKNSFETMYFNEFFSSQYALFQIKHAFKRTTLFRKVKPALVLVSRAAWGNMEKTEQHFGIDYKTLNDGYFESGIELNQIYKGLGLSGFYRYGPNQLPRFEDNISVKLSFVLDLGL</sequence>
<keyword evidence="1" id="KW-0732">Signal</keyword>
<dbReference type="Pfam" id="PF13715">
    <property type="entry name" value="CarbopepD_reg_2"/>
    <property type="match status" value="1"/>
</dbReference>
<organism evidence="2 3">
    <name type="scientific">Flavobacterium arsenatis</name>
    <dbReference type="NCBI Taxonomy" id="1484332"/>
    <lineage>
        <taxon>Bacteria</taxon>
        <taxon>Pseudomonadati</taxon>
        <taxon>Bacteroidota</taxon>
        <taxon>Flavobacteriia</taxon>
        <taxon>Flavobacteriales</taxon>
        <taxon>Flavobacteriaceae</taxon>
        <taxon>Flavobacterium</taxon>
    </lineage>
</organism>
<dbReference type="Proteomes" id="UP001255185">
    <property type="component" value="Unassembled WGS sequence"/>
</dbReference>
<evidence type="ECO:0000313" key="2">
    <source>
        <dbReference type="EMBL" id="MDR6966616.1"/>
    </source>
</evidence>
<dbReference type="InterPro" id="IPR043741">
    <property type="entry name" value="DUF5686"/>
</dbReference>
<name>A0ABU1TKW2_9FLAO</name>
<feature type="signal peptide" evidence="1">
    <location>
        <begin position="1"/>
        <end position="17"/>
    </location>
</feature>
<reference evidence="2 3" key="1">
    <citation type="submission" date="2023-07" db="EMBL/GenBank/DDBJ databases">
        <title>Sorghum-associated microbial communities from plants grown in Nebraska, USA.</title>
        <authorList>
            <person name="Schachtman D."/>
        </authorList>
    </citation>
    <scope>NUCLEOTIDE SEQUENCE [LARGE SCALE GENOMIC DNA]</scope>
    <source>
        <strain evidence="2 3">3773</strain>
    </source>
</reference>
<protein>
    <recommendedName>
        <fullName evidence="4">Carboxypeptidase-like regulatory domain-containing protein</fullName>
    </recommendedName>
</protein>
<evidence type="ECO:0008006" key="4">
    <source>
        <dbReference type="Google" id="ProtNLM"/>
    </source>
</evidence>
<evidence type="ECO:0000313" key="3">
    <source>
        <dbReference type="Proteomes" id="UP001255185"/>
    </source>
</evidence>
<dbReference type="RefSeq" id="WP_310024293.1">
    <property type="nucleotide sequence ID" value="NZ_JAVDVI010000002.1"/>
</dbReference>
<evidence type="ECO:0000256" key="1">
    <source>
        <dbReference type="SAM" id="SignalP"/>
    </source>
</evidence>
<proteinExistence type="predicted"/>
<accession>A0ABU1TKW2</accession>
<keyword evidence="3" id="KW-1185">Reference proteome</keyword>
<dbReference type="InterPro" id="IPR008969">
    <property type="entry name" value="CarboxyPept-like_regulatory"/>
</dbReference>
<feature type="chain" id="PRO_5046195737" description="Carboxypeptidase-like regulatory domain-containing protein" evidence="1">
    <location>
        <begin position="18"/>
        <end position="830"/>
    </location>
</feature>
<dbReference type="Pfam" id="PF18939">
    <property type="entry name" value="DUF5686"/>
    <property type="match status" value="1"/>
</dbReference>
<gene>
    <name evidence="2" type="ORF">J2X31_000614</name>
</gene>
<comment type="caution">
    <text evidence="2">The sequence shown here is derived from an EMBL/GenBank/DDBJ whole genome shotgun (WGS) entry which is preliminary data.</text>
</comment>
<dbReference type="SUPFAM" id="SSF49464">
    <property type="entry name" value="Carboxypeptidase regulatory domain-like"/>
    <property type="match status" value="1"/>
</dbReference>